<comment type="caution">
    <text evidence="1">The sequence shown here is derived from an EMBL/GenBank/DDBJ whole genome shotgun (WGS) entry which is preliminary data.</text>
</comment>
<dbReference type="EMBL" id="JARTMM020000001">
    <property type="protein sequence ID" value="MEC5498219.1"/>
    <property type="molecule type" value="Genomic_DNA"/>
</dbReference>
<accession>A0A5P6FTR1</accession>
<organism evidence="1">
    <name type="scientific">Acinetobacter baumannii</name>
    <dbReference type="NCBI Taxonomy" id="470"/>
    <lineage>
        <taxon>Bacteria</taxon>
        <taxon>Pseudomonadati</taxon>
        <taxon>Pseudomonadota</taxon>
        <taxon>Gammaproteobacteria</taxon>
        <taxon>Moraxellales</taxon>
        <taxon>Moraxellaceae</taxon>
        <taxon>Acinetobacter</taxon>
        <taxon>Acinetobacter calcoaceticus/baumannii complex</taxon>
    </lineage>
</organism>
<name>A0A5P6FTR1_ACIBA</name>
<evidence type="ECO:0000313" key="3">
    <source>
        <dbReference type="Proteomes" id="UP001174156"/>
    </source>
</evidence>
<dbReference type="AlphaFoldDB" id="A0A5P6FTR1"/>
<reference evidence="1" key="2">
    <citation type="submission" date="2023-01" db="EMBL/GenBank/DDBJ databases">
        <title>Genomic dissection of endemic carbapenem resistance: metallo-beta-lactamase gene dissemination through clonal, plasmid and integron transfer pathways.</title>
        <authorList>
            <person name="Macesic N."/>
        </authorList>
    </citation>
    <scope>NUCLEOTIDE SEQUENCE</scope>
    <source>
        <strain evidence="1">CPO519</strain>
    </source>
</reference>
<proteinExistence type="predicted"/>
<gene>
    <name evidence="2" type="ORF">P9867_017705</name>
    <name evidence="1" type="ORF">P9867_09210</name>
</gene>
<reference evidence="2" key="3">
    <citation type="submission" date="2024-01" db="EMBL/GenBank/DDBJ databases">
        <authorList>
            <person name="Macesic N."/>
        </authorList>
    </citation>
    <scope>NUCLEOTIDE SEQUENCE</scope>
    <source>
        <strain evidence="2">CPO519</strain>
    </source>
</reference>
<dbReference type="EMBL" id="JARTMM010000028">
    <property type="protein sequence ID" value="MDK4881874.1"/>
    <property type="molecule type" value="Genomic_DNA"/>
</dbReference>
<sequence>MQYISIDEIKNKVGSYTKISNLVSSGELEICYRINSYFASVDEISGLVHSIGYGNQVFIAENTEELKKVILDPKSTLTVSHTQNALKLKHIENQIFTDKGKYKDYLYPEELIHTPVFKWVFLENHPRIEFLIGQIESGIKVYELQLFPEFYTDYSDLDEAQKDLDLTWGRKKFSRDELFITANSWNKYLRKPKTYDGIDRREENTKEDLYQLILILKHIIMEESGAKQNSLNEQVRELLIRGETTLHIGKINDIFHRANGYKSTILKKNIIKIFKNH</sequence>
<evidence type="ECO:0000313" key="1">
    <source>
        <dbReference type="EMBL" id="MDK4881874.1"/>
    </source>
</evidence>
<reference evidence="2 3" key="1">
    <citation type="journal article" date="2023" name="Nat. Commun.">
        <title>Genomic dissection of endemic carbapenem resistance reveals metallo-beta-lactamase dissemination through clonal, plasmid and integron transfer.</title>
        <authorList>
            <person name="Macesic N."/>
            <person name="Hawkey J."/>
            <person name="Vezina B."/>
            <person name="Wisniewski J.A."/>
            <person name="Cottingham H."/>
            <person name="Blakeway L.V."/>
            <person name="Harshegyi T."/>
            <person name="Pragastis K."/>
            <person name="Badoordeen G.Z."/>
            <person name="Dennison A."/>
            <person name="Spelman D.W."/>
            <person name="Jenney A.W.J."/>
            <person name="Peleg A.Y."/>
        </authorList>
    </citation>
    <scope>NUCLEOTIDE SEQUENCE [LARGE SCALE GENOMIC DNA]</scope>
    <source>
        <strain evidence="2 3">CPO519</strain>
    </source>
</reference>
<protein>
    <submittedName>
        <fullName evidence="1">Uncharacterized protein</fullName>
    </submittedName>
</protein>
<evidence type="ECO:0000313" key="2">
    <source>
        <dbReference type="EMBL" id="MEC5498219.1"/>
    </source>
</evidence>
<dbReference type="RefSeq" id="WP_151532463.1">
    <property type="nucleotide sequence ID" value="NZ_CP042556.1"/>
</dbReference>
<dbReference type="Proteomes" id="UP001174156">
    <property type="component" value="Unassembled WGS sequence"/>
</dbReference>